<accession>A0ACC0ZKF3</accession>
<gene>
    <name evidence="1" type="ORF">Pint_03212</name>
</gene>
<sequence length="345" mass="38994">MASSRLRCFLSLYFNYHFDLTIADEPKTLYHDCYVNNGTYTTNSPYQANLNELLILINNATPIYNGFYHSSYGERPDKVYAIATCRPDMEPVSCRNCLNAATKNLPSLCPNFLMAIGGYDDGNYSTCMLRYAFYDMIGIMETAPHFFVYSESNITKNVKDFNQIRQSLLTGMISEAVAPGSKKYATGEVAVSDIVTLYGLVQCTPDLTESQCNDCLLHANKLMPNCCNTSQGGRVIAPSCSFRYGTNKFYKSSTEGPPVSFPPPSTNTTTHKGKNIYLIIIIVVVTSVILHIGIVIFLRWRKSEEDESKLILLFYYLFRRLTLFSDLMEVSFLSLSNIPPKIWWE</sequence>
<keyword evidence="2" id="KW-1185">Reference proteome</keyword>
<comment type="caution">
    <text evidence="1">The sequence shown here is derived from an EMBL/GenBank/DDBJ whole genome shotgun (WGS) entry which is preliminary data.</text>
</comment>
<organism evidence="1 2">
    <name type="scientific">Pistacia integerrima</name>
    <dbReference type="NCBI Taxonomy" id="434235"/>
    <lineage>
        <taxon>Eukaryota</taxon>
        <taxon>Viridiplantae</taxon>
        <taxon>Streptophyta</taxon>
        <taxon>Embryophyta</taxon>
        <taxon>Tracheophyta</taxon>
        <taxon>Spermatophyta</taxon>
        <taxon>Magnoliopsida</taxon>
        <taxon>eudicotyledons</taxon>
        <taxon>Gunneridae</taxon>
        <taxon>Pentapetalae</taxon>
        <taxon>rosids</taxon>
        <taxon>malvids</taxon>
        <taxon>Sapindales</taxon>
        <taxon>Anacardiaceae</taxon>
        <taxon>Pistacia</taxon>
    </lineage>
</organism>
<dbReference type="Proteomes" id="UP001163603">
    <property type="component" value="Chromosome 1"/>
</dbReference>
<name>A0ACC0ZKF3_9ROSI</name>
<dbReference type="EMBL" id="CM047736">
    <property type="protein sequence ID" value="KAJ0053726.1"/>
    <property type="molecule type" value="Genomic_DNA"/>
</dbReference>
<reference evidence="2" key="1">
    <citation type="journal article" date="2023" name="G3 (Bethesda)">
        <title>Genome assembly and association tests identify interacting loci associated with vigor, precocity, and sex in interspecific pistachio rootstocks.</title>
        <authorList>
            <person name="Palmer W."/>
            <person name="Jacygrad E."/>
            <person name="Sagayaradj S."/>
            <person name="Cavanaugh K."/>
            <person name="Han R."/>
            <person name="Bertier L."/>
            <person name="Beede B."/>
            <person name="Kafkas S."/>
            <person name="Golino D."/>
            <person name="Preece J."/>
            <person name="Michelmore R."/>
        </authorList>
    </citation>
    <scope>NUCLEOTIDE SEQUENCE [LARGE SCALE GENOMIC DNA]</scope>
</reference>
<protein>
    <submittedName>
        <fullName evidence="1">Uncharacterized protein</fullName>
    </submittedName>
</protein>
<evidence type="ECO:0000313" key="1">
    <source>
        <dbReference type="EMBL" id="KAJ0053726.1"/>
    </source>
</evidence>
<evidence type="ECO:0000313" key="2">
    <source>
        <dbReference type="Proteomes" id="UP001163603"/>
    </source>
</evidence>
<proteinExistence type="predicted"/>